<dbReference type="Pfam" id="PF00588">
    <property type="entry name" value="SpoU_methylase"/>
    <property type="match status" value="1"/>
</dbReference>
<dbReference type="InterPro" id="IPR001537">
    <property type="entry name" value="SpoU_MeTrfase"/>
</dbReference>
<dbReference type="Gene3D" id="3.40.1280.10">
    <property type="match status" value="1"/>
</dbReference>
<dbReference type="InterPro" id="IPR029026">
    <property type="entry name" value="tRNA_m1G_MTases_N"/>
</dbReference>
<dbReference type="Proteomes" id="UP000178425">
    <property type="component" value="Unassembled WGS sequence"/>
</dbReference>
<feature type="domain" description="tRNA/rRNA methyltransferase SpoU type" evidence="3">
    <location>
        <begin position="5"/>
        <end position="152"/>
    </location>
</feature>
<gene>
    <name evidence="4" type="ORF">A2W54_00945</name>
</gene>
<comment type="caution">
    <text evidence="4">The sequence shown here is derived from an EMBL/GenBank/DDBJ whole genome shotgun (WGS) entry which is preliminary data.</text>
</comment>
<dbReference type="GO" id="GO:0032259">
    <property type="term" value="P:methylation"/>
    <property type="evidence" value="ECO:0007669"/>
    <property type="project" value="UniProtKB-KW"/>
</dbReference>
<evidence type="ECO:0000259" key="3">
    <source>
        <dbReference type="Pfam" id="PF00588"/>
    </source>
</evidence>
<evidence type="ECO:0000313" key="4">
    <source>
        <dbReference type="EMBL" id="OGF79100.1"/>
    </source>
</evidence>
<evidence type="ECO:0000256" key="2">
    <source>
        <dbReference type="ARBA" id="ARBA00022679"/>
    </source>
</evidence>
<dbReference type="PANTHER" id="PTHR46429:SF1">
    <property type="entry name" value="23S RRNA (GUANOSINE-2'-O-)-METHYLTRANSFERASE RLMB"/>
    <property type="match status" value="1"/>
</dbReference>
<evidence type="ECO:0000256" key="1">
    <source>
        <dbReference type="ARBA" id="ARBA00022603"/>
    </source>
</evidence>
<dbReference type="AlphaFoldDB" id="A0A1F5WTX7"/>
<proteinExistence type="predicted"/>
<dbReference type="InterPro" id="IPR004441">
    <property type="entry name" value="rRNA_MeTrfase_TrmH"/>
</dbReference>
<organism evidence="4 5">
    <name type="scientific">Candidatus Giovannonibacteria bacterium RIFCSPHIGHO2_02_43_13</name>
    <dbReference type="NCBI Taxonomy" id="1798330"/>
    <lineage>
        <taxon>Bacteria</taxon>
        <taxon>Candidatus Giovannoniibacteriota</taxon>
    </lineage>
</organism>
<keyword evidence="1" id="KW-0489">Methyltransferase</keyword>
<dbReference type="GO" id="GO:0008173">
    <property type="term" value="F:RNA methyltransferase activity"/>
    <property type="evidence" value="ECO:0007669"/>
    <property type="project" value="InterPro"/>
</dbReference>
<sequence length="163" mass="17866">MRSSLILILLDIRSLHNVGAIFRTADAMGVKKIYLAGYTPGPYDLFGKLRKDFAKTALGAEKFVPWEKTKNAGALIKKLKSEKVFIASLEQSKNSVPLSNQIAKSWIALVLGNEVHGIPKNILRKSDAVLEIPMFGKKESLNVSVAAGIALYALSQIKKSRDL</sequence>
<evidence type="ECO:0000313" key="5">
    <source>
        <dbReference type="Proteomes" id="UP000178425"/>
    </source>
</evidence>
<accession>A0A1F5WTX7</accession>
<dbReference type="EMBL" id="MFHI01000010">
    <property type="protein sequence ID" value="OGF79100.1"/>
    <property type="molecule type" value="Genomic_DNA"/>
</dbReference>
<dbReference type="InterPro" id="IPR029028">
    <property type="entry name" value="Alpha/beta_knot_MTases"/>
</dbReference>
<dbReference type="GO" id="GO:0006396">
    <property type="term" value="P:RNA processing"/>
    <property type="evidence" value="ECO:0007669"/>
    <property type="project" value="InterPro"/>
</dbReference>
<name>A0A1F5WTX7_9BACT</name>
<dbReference type="PANTHER" id="PTHR46429">
    <property type="entry name" value="23S RRNA (GUANOSINE-2'-O-)-METHYLTRANSFERASE RLMB"/>
    <property type="match status" value="1"/>
</dbReference>
<dbReference type="GO" id="GO:0005829">
    <property type="term" value="C:cytosol"/>
    <property type="evidence" value="ECO:0007669"/>
    <property type="project" value="TreeGrafter"/>
</dbReference>
<dbReference type="SUPFAM" id="SSF75217">
    <property type="entry name" value="alpha/beta knot"/>
    <property type="match status" value="1"/>
</dbReference>
<protein>
    <recommendedName>
        <fullName evidence="3">tRNA/rRNA methyltransferase SpoU type domain-containing protein</fullName>
    </recommendedName>
</protein>
<keyword evidence="2" id="KW-0808">Transferase</keyword>
<reference evidence="4 5" key="1">
    <citation type="journal article" date="2016" name="Nat. Commun.">
        <title>Thousands of microbial genomes shed light on interconnected biogeochemical processes in an aquifer system.</title>
        <authorList>
            <person name="Anantharaman K."/>
            <person name="Brown C.T."/>
            <person name="Hug L.A."/>
            <person name="Sharon I."/>
            <person name="Castelle C.J."/>
            <person name="Probst A.J."/>
            <person name="Thomas B.C."/>
            <person name="Singh A."/>
            <person name="Wilkins M.J."/>
            <person name="Karaoz U."/>
            <person name="Brodie E.L."/>
            <person name="Williams K.H."/>
            <person name="Hubbard S.S."/>
            <person name="Banfield J.F."/>
        </authorList>
    </citation>
    <scope>NUCLEOTIDE SEQUENCE [LARGE SCALE GENOMIC DNA]</scope>
</reference>
<dbReference type="GO" id="GO:0003723">
    <property type="term" value="F:RNA binding"/>
    <property type="evidence" value="ECO:0007669"/>
    <property type="project" value="InterPro"/>
</dbReference>